<evidence type="ECO:0000256" key="3">
    <source>
        <dbReference type="ARBA" id="ARBA00022964"/>
    </source>
</evidence>
<keyword evidence="2" id="KW-0479">Metal-binding</keyword>
<dbReference type="Proteomes" id="UP000245910">
    <property type="component" value="Chromosome I"/>
</dbReference>
<evidence type="ECO:0000256" key="1">
    <source>
        <dbReference type="ARBA" id="ARBA00001961"/>
    </source>
</evidence>
<dbReference type="InterPro" id="IPR044862">
    <property type="entry name" value="Pro_4_hyd_alph_FE2OG_OXY"/>
</dbReference>
<dbReference type="Pfam" id="PF13640">
    <property type="entry name" value="2OG-FeII_Oxy_3"/>
    <property type="match status" value="1"/>
</dbReference>
<keyword evidence="8" id="KW-1185">Reference proteome</keyword>
<keyword evidence="5" id="KW-0408">Iron</keyword>
<accession>A0A2L2TBA1</accession>
<dbReference type="SUPFAM" id="SSF51197">
    <property type="entry name" value="Clavaminate synthase-like"/>
    <property type="match status" value="1"/>
</dbReference>
<evidence type="ECO:0000256" key="5">
    <source>
        <dbReference type="ARBA" id="ARBA00023004"/>
    </source>
</evidence>
<evidence type="ECO:0000259" key="6">
    <source>
        <dbReference type="SMART" id="SM00702"/>
    </source>
</evidence>
<protein>
    <recommendedName>
        <fullName evidence="6">Prolyl 4-hydroxylase alpha subunit domain-containing protein</fullName>
    </recommendedName>
</protein>
<dbReference type="GO" id="GO:0004656">
    <property type="term" value="F:procollagen-proline 4-dioxygenase activity"/>
    <property type="evidence" value="ECO:0007669"/>
    <property type="project" value="TreeGrafter"/>
</dbReference>
<dbReference type="GO" id="GO:0005783">
    <property type="term" value="C:endoplasmic reticulum"/>
    <property type="evidence" value="ECO:0007669"/>
    <property type="project" value="TreeGrafter"/>
</dbReference>
<name>A0A2L2TBA1_9HYPO</name>
<organism evidence="7 8">
    <name type="scientific">Fusarium venenatum</name>
    <dbReference type="NCBI Taxonomy" id="56646"/>
    <lineage>
        <taxon>Eukaryota</taxon>
        <taxon>Fungi</taxon>
        <taxon>Dikarya</taxon>
        <taxon>Ascomycota</taxon>
        <taxon>Pezizomycotina</taxon>
        <taxon>Sordariomycetes</taxon>
        <taxon>Hypocreomycetidae</taxon>
        <taxon>Hypocreales</taxon>
        <taxon>Nectriaceae</taxon>
        <taxon>Fusarium</taxon>
    </lineage>
</organism>
<keyword evidence="4" id="KW-0560">Oxidoreductase</keyword>
<dbReference type="OrthoDB" id="69177at2759"/>
<dbReference type="AlphaFoldDB" id="A0A2L2TBA1"/>
<comment type="cofactor">
    <cofactor evidence="1">
        <name>L-ascorbate</name>
        <dbReference type="ChEBI" id="CHEBI:38290"/>
    </cofactor>
</comment>
<evidence type="ECO:0000256" key="2">
    <source>
        <dbReference type="ARBA" id="ARBA00022723"/>
    </source>
</evidence>
<reference evidence="8" key="1">
    <citation type="submission" date="2014-10" db="EMBL/GenBank/DDBJ databases">
        <authorList>
            <person name="King R."/>
        </authorList>
    </citation>
    <scope>NUCLEOTIDE SEQUENCE [LARGE SCALE GENOMIC DNA]</scope>
    <source>
        <strain evidence="8">A3/5</strain>
    </source>
</reference>
<dbReference type="SMART" id="SM00702">
    <property type="entry name" value="P4Hc"/>
    <property type="match status" value="1"/>
</dbReference>
<evidence type="ECO:0000313" key="7">
    <source>
        <dbReference type="EMBL" id="CEI67338.1"/>
    </source>
</evidence>
<dbReference type="GO" id="GO:0005506">
    <property type="term" value="F:iron ion binding"/>
    <property type="evidence" value="ECO:0007669"/>
    <property type="project" value="InterPro"/>
</dbReference>
<feature type="domain" description="Prolyl 4-hydroxylase alpha subunit" evidence="6">
    <location>
        <begin position="75"/>
        <end position="304"/>
    </location>
</feature>
<evidence type="ECO:0000256" key="4">
    <source>
        <dbReference type="ARBA" id="ARBA00023002"/>
    </source>
</evidence>
<keyword evidence="3" id="KW-0223">Dioxygenase</keyword>
<dbReference type="EMBL" id="LN649229">
    <property type="protein sequence ID" value="CEI67338.1"/>
    <property type="molecule type" value="Genomic_DNA"/>
</dbReference>
<dbReference type="GO" id="GO:0031418">
    <property type="term" value="F:L-ascorbic acid binding"/>
    <property type="evidence" value="ECO:0007669"/>
    <property type="project" value="InterPro"/>
</dbReference>
<dbReference type="InterPro" id="IPR006620">
    <property type="entry name" value="Pro_4_hyd_alph"/>
</dbReference>
<proteinExistence type="predicted"/>
<dbReference type="InterPro" id="IPR045054">
    <property type="entry name" value="P4HA-like"/>
</dbReference>
<evidence type="ECO:0000313" key="8">
    <source>
        <dbReference type="Proteomes" id="UP000245910"/>
    </source>
</evidence>
<dbReference type="PANTHER" id="PTHR10869">
    <property type="entry name" value="PROLYL 4-HYDROXYLASE ALPHA SUBUNIT"/>
    <property type="match status" value="1"/>
</dbReference>
<sequence>MLSNIASKLGLSKPQTSSFKVVPRQTSNYTMPQKIEYKSKNISIPDTFLTSPSSTSITSHQIDFANSPLPQYDGHTALILDNVISPDECRELLSLAEDSVPRDDETRSAWKPALVSGGDGYESRAPGYRESDRIIWDQQTIVDRLWERCLQADGLRDLLAVVPHEPWMKGGRFVFSRLNDRMRFLKYSPGQYFKRKLLYISSEYRSNHTSYSAHCDGAYFYTEGPGKEFETFYTVHLYLNDSVENDPTSELQGGATSFLDRKGEKRVDVNPKAGSVLIFQHKGLFHEGALVNKGIKYTMRTDILYEWIPDKDEEEEPQTKAAWWE</sequence>
<dbReference type="STRING" id="56646.A0A2L2TBA1"/>
<dbReference type="Gene3D" id="2.60.120.620">
    <property type="entry name" value="q2cbj1_9rhob like domain"/>
    <property type="match status" value="1"/>
</dbReference>
<dbReference type="PANTHER" id="PTHR10869:SF241">
    <property type="entry name" value="FE2OG DIOXYGENASE DOMAIN-CONTAINING PROTEIN"/>
    <property type="match status" value="1"/>
</dbReference>